<sequence length="974" mass="110493">MPIDLPLDIEDGNWLIKAKLTDESDSSVQIKVDEYIQSKNGTIRGKIVAKIGKEDPMDIFYTDAKHYERLRVRDPLCDHFLYKNKEGWDRFLDGVEKDNFANHLILVGPSVIFRINKLSPVWTSGQDVVIRGFKQHSATFSLDPTLNVWFYYNGNSLEGLKRPTRALFSGYDHKSYVRTEGRFWYDLYTITRIDQNFDTIVTVSNVMNACAPEPGLVCTQYFNYTSTSIPFPKLTQHALHFIVKAKDLNAGPEKKEEVYADEKNQILRSKSATYGKDNKLITTDIIYDYQLGLEYEFTDEGKCSVSPMSLSAPGLVQDSSLTYGNYKLDLNRLLNFDLNYRYLGPALFGDRDEIGIHAWEILNKGAELGGQSYPNVVTTQYFSELTDGRTDYTLVGTTKKAYDSNRQDILGLILKLSSMSSSDSMEKFSVRDCYADPKAQKTIAFFFTCTDIPCDYFNQYYYQMQDKVKEALVNIGTISASRIANIEPIIGSKEIITYVTILDFPGIKSKDKMQNMKLAEDTLATSSSVMIDEEACLRTNSYKYEPFTAIAFYKTENGNVCQRIDGKKVKLIEDENNGMPCSVFMTPLKNIYRYSRELPLENIHEKLAHIEISLVSPNNNAMFTLTPYQVKDVTKVNDNLTNSIYENIIQNTKLMEDKLNTIQVFGTIDLSSCHRKCVQSAENSCRSFSFCTYADRVECFVSTISNVSSEKITHEASCGTYLIENLTKFKKISLKKFNNIEKSVAFESSLGKCASLCSNSESCKSFQFCSGSCSLAGYYTDESSVYSESCDIYFPKVLDRFELTGKWIVADVFHTELNLNADECAALCFQWNDYDTVCQSFNFCPAHGKTSSMCHLSKYSRHDANEKLIHSDTCQNYERTKQSENEQRNTEIISKVTHSGQVYGIIVLFVTTGLVSGIVVAMVYLKFFSVKSDATQIYNRNTFSWSKQLNDERQSVNGEGSLQISSDYAVPVSE</sequence>
<accession>T1K0C2</accession>
<organism evidence="3 4">
    <name type="scientific">Tetranychus urticae</name>
    <name type="common">Two-spotted spider mite</name>
    <dbReference type="NCBI Taxonomy" id="32264"/>
    <lineage>
        <taxon>Eukaryota</taxon>
        <taxon>Metazoa</taxon>
        <taxon>Ecdysozoa</taxon>
        <taxon>Arthropoda</taxon>
        <taxon>Chelicerata</taxon>
        <taxon>Arachnida</taxon>
        <taxon>Acari</taxon>
        <taxon>Acariformes</taxon>
        <taxon>Trombidiformes</taxon>
        <taxon>Prostigmata</taxon>
        <taxon>Eleutherengona</taxon>
        <taxon>Raphignathae</taxon>
        <taxon>Tetranychoidea</taxon>
        <taxon>Tetranychidae</taxon>
        <taxon>Tetranychus</taxon>
    </lineage>
</organism>
<dbReference type="Gene3D" id="3.50.4.10">
    <property type="entry name" value="Hepatocyte Growth Factor"/>
    <property type="match status" value="1"/>
</dbReference>
<dbReference type="PROSITE" id="PS50948">
    <property type="entry name" value="PAN"/>
    <property type="match status" value="1"/>
</dbReference>
<dbReference type="SUPFAM" id="SSF57414">
    <property type="entry name" value="Hairpin loop containing domain-like"/>
    <property type="match status" value="1"/>
</dbReference>
<dbReference type="EnsemblMetazoa" id="tetur03g07240.1">
    <property type="protein sequence ID" value="tetur03g07240.1"/>
    <property type="gene ID" value="tetur03g07240"/>
</dbReference>
<name>T1K0C2_TETUR</name>
<keyword evidence="1" id="KW-0812">Transmembrane</keyword>
<evidence type="ECO:0000313" key="4">
    <source>
        <dbReference type="Proteomes" id="UP000015104"/>
    </source>
</evidence>
<dbReference type="HOGENOM" id="CLU_011464_0_0_1"/>
<keyword evidence="1" id="KW-1133">Transmembrane helix</keyword>
<protein>
    <recommendedName>
        <fullName evidence="2">Apple domain-containing protein</fullName>
    </recommendedName>
</protein>
<feature type="domain" description="Apple" evidence="2">
    <location>
        <begin position="718"/>
        <end position="790"/>
    </location>
</feature>
<dbReference type="SMART" id="SM00473">
    <property type="entry name" value="PAN_AP"/>
    <property type="match status" value="3"/>
</dbReference>
<evidence type="ECO:0000313" key="3">
    <source>
        <dbReference type="EnsemblMetazoa" id="tetur03g07240.1"/>
    </source>
</evidence>
<reference evidence="4" key="1">
    <citation type="submission" date="2011-08" db="EMBL/GenBank/DDBJ databases">
        <authorList>
            <person name="Rombauts S."/>
        </authorList>
    </citation>
    <scope>NUCLEOTIDE SEQUENCE</scope>
    <source>
        <strain evidence="4">London</strain>
    </source>
</reference>
<dbReference type="EMBL" id="CAEY01001139">
    <property type="status" value="NOT_ANNOTATED_CDS"/>
    <property type="molecule type" value="Genomic_DNA"/>
</dbReference>
<reference evidence="3" key="2">
    <citation type="submission" date="2015-06" db="UniProtKB">
        <authorList>
            <consortium name="EnsemblMetazoa"/>
        </authorList>
    </citation>
    <scope>IDENTIFICATION</scope>
</reference>
<evidence type="ECO:0000259" key="2">
    <source>
        <dbReference type="PROSITE" id="PS50948"/>
    </source>
</evidence>
<dbReference type="InterPro" id="IPR003609">
    <property type="entry name" value="Pan_app"/>
</dbReference>
<evidence type="ECO:0000256" key="1">
    <source>
        <dbReference type="SAM" id="Phobius"/>
    </source>
</evidence>
<proteinExistence type="predicted"/>
<dbReference type="Proteomes" id="UP000015104">
    <property type="component" value="Unassembled WGS sequence"/>
</dbReference>
<keyword evidence="1" id="KW-0472">Membrane</keyword>
<keyword evidence="4" id="KW-1185">Reference proteome</keyword>
<dbReference type="Pfam" id="PF00024">
    <property type="entry name" value="PAN_1"/>
    <property type="match status" value="1"/>
</dbReference>
<feature type="transmembrane region" description="Helical" evidence="1">
    <location>
        <begin position="902"/>
        <end position="925"/>
    </location>
</feature>
<dbReference type="AlphaFoldDB" id="T1K0C2"/>